<keyword evidence="17" id="KW-1185">Reference proteome</keyword>
<gene>
    <name evidence="16" type="ORF">EV674_13422</name>
</gene>
<dbReference type="SMART" id="SM00388">
    <property type="entry name" value="HisKA"/>
    <property type="match status" value="1"/>
</dbReference>
<feature type="domain" description="HAMP" evidence="15">
    <location>
        <begin position="189"/>
        <end position="241"/>
    </location>
</feature>
<reference evidence="16 17" key="1">
    <citation type="submission" date="2019-03" db="EMBL/GenBank/DDBJ databases">
        <title>Genomic Encyclopedia of Type Strains, Phase IV (KMG-IV): sequencing the most valuable type-strain genomes for metagenomic binning, comparative biology and taxonomic classification.</title>
        <authorList>
            <person name="Goeker M."/>
        </authorList>
    </citation>
    <scope>NUCLEOTIDE SEQUENCE [LARGE SCALE GENOMIC DNA]</scope>
    <source>
        <strain evidence="16 17">DSM 1837</strain>
    </source>
</reference>
<keyword evidence="5" id="KW-0808">Transferase</keyword>
<keyword evidence="10 13" id="KW-1133">Transmembrane helix</keyword>
<accession>A0A4R2N0T6</accession>
<dbReference type="InterPro" id="IPR005467">
    <property type="entry name" value="His_kinase_dom"/>
</dbReference>
<dbReference type="Pfam" id="PF00512">
    <property type="entry name" value="HisKA"/>
    <property type="match status" value="1"/>
</dbReference>
<dbReference type="InterPro" id="IPR050428">
    <property type="entry name" value="TCS_sensor_his_kinase"/>
</dbReference>
<dbReference type="Gene3D" id="1.10.287.130">
    <property type="match status" value="1"/>
</dbReference>
<dbReference type="EC" id="2.7.13.3" evidence="3"/>
<comment type="caution">
    <text evidence="16">The sequence shown here is derived from an EMBL/GenBank/DDBJ whole genome shotgun (WGS) entry which is preliminary data.</text>
</comment>
<evidence type="ECO:0000256" key="5">
    <source>
        <dbReference type="ARBA" id="ARBA00022679"/>
    </source>
</evidence>
<dbReference type="OrthoDB" id="8554694at2"/>
<organism evidence="16 17">
    <name type="scientific">Simplicispira metamorpha</name>
    <dbReference type="NCBI Taxonomy" id="80881"/>
    <lineage>
        <taxon>Bacteria</taxon>
        <taxon>Pseudomonadati</taxon>
        <taxon>Pseudomonadota</taxon>
        <taxon>Betaproteobacteria</taxon>
        <taxon>Burkholderiales</taxon>
        <taxon>Comamonadaceae</taxon>
        <taxon>Simplicispira</taxon>
    </lineage>
</organism>
<dbReference type="EMBL" id="SLXH01000034">
    <property type="protein sequence ID" value="TCP13124.1"/>
    <property type="molecule type" value="Genomic_DNA"/>
</dbReference>
<dbReference type="Proteomes" id="UP000295182">
    <property type="component" value="Unassembled WGS sequence"/>
</dbReference>
<dbReference type="InterPro" id="IPR003660">
    <property type="entry name" value="HAMP_dom"/>
</dbReference>
<evidence type="ECO:0000259" key="14">
    <source>
        <dbReference type="PROSITE" id="PS50109"/>
    </source>
</evidence>
<dbReference type="PANTHER" id="PTHR45436">
    <property type="entry name" value="SENSOR HISTIDINE KINASE YKOH"/>
    <property type="match status" value="1"/>
</dbReference>
<sequence>MSAASDTGAGHHTASPARTPRSLQTRLLVTVLALVLLAWCAAAALAWYETEHEVSELLDAHLAQTAALLRLQPLDELDEDKLNEAPELYKYQPKVVFQLWHDGQLLARSANAPLQPLTDRRKRGFTNSEVEDQEWRVFVTPGRKGDVRILVGERQSMRDEIVMASVSSMWEPMAWALPLLALGIWWAVRGSVRPLRQLGQAVATRQPQSLAPLDTAGVPPEVLPLVTALNGLFERMAQLLASEQQFTADAAHELRTPIAGIRMQAQVAQGASEAAERSDALAATVRGCDRATRLVEQLLQLARLDAEAAQPSAPPTDLTDVARTVVADLASTAQARGQQVTLQCTGPAPVPLAEPLAQVLLRNLLDNALRYSPEGAQVQVQISPAAPGKGAQLCVQDSGPGLAEADMARLGERFFRVLGTGQSGSGLGWSIVQRIARLHGLRVAHDRSPTLGGLRVTITWP</sequence>
<evidence type="ECO:0000256" key="12">
    <source>
        <dbReference type="ARBA" id="ARBA00023136"/>
    </source>
</evidence>
<feature type="transmembrane region" description="Helical" evidence="13">
    <location>
        <begin position="27"/>
        <end position="48"/>
    </location>
</feature>
<evidence type="ECO:0000256" key="3">
    <source>
        <dbReference type="ARBA" id="ARBA00012438"/>
    </source>
</evidence>
<dbReference type="RefSeq" id="WP_119014421.1">
    <property type="nucleotide sequence ID" value="NZ_QXNC01000036.1"/>
</dbReference>
<keyword evidence="7" id="KW-0547">Nucleotide-binding</keyword>
<dbReference type="AlphaFoldDB" id="A0A4R2N0T6"/>
<dbReference type="InterPro" id="IPR036097">
    <property type="entry name" value="HisK_dim/P_sf"/>
</dbReference>
<keyword evidence="12 13" id="KW-0472">Membrane</keyword>
<keyword evidence="6 13" id="KW-0812">Transmembrane</keyword>
<dbReference type="PROSITE" id="PS50885">
    <property type="entry name" value="HAMP"/>
    <property type="match status" value="1"/>
</dbReference>
<keyword evidence="4" id="KW-0597">Phosphoprotein</keyword>
<dbReference type="SUPFAM" id="SSF55874">
    <property type="entry name" value="ATPase domain of HSP90 chaperone/DNA topoisomerase II/histidine kinase"/>
    <property type="match status" value="1"/>
</dbReference>
<dbReference type="Gene3D" id="1.20.5.1040">
    <property type="entry name" value="Sensor protein qsec"/>
    <property type="match status" value="1"/>
</dbReference>
<dbReference type="GO" id="GO:0005524">
    <property type="term" value="F:ATP binding"/>
    <property type="evidence" value="ECO:0007669"/>
    <property type="project" value="UniProtKB-KW"/>
</dbReference>
<evidence type="ECO:0000256" key="9">
    <source>
        <dbReference type="ARBA" id="ARBA00022840"/>
    </source>
</evidence>
<dbReference type="SUPFAM" id="SSF47384">
    <property type="entry name" value="Homodimeric domain of signal transducing histidine kinase"/>
    <property type="match status" value="1"/>
</dbReference>
<evidence type="ECO:0000256" key="10">
    <source>
        <dbReference type="ARBA" id="ARBA00022989"/>
    </source>
</evidence>
<comment type="subcellular location">
    <subcellularLocation>
        <location evidence="2">Membrane</location>
        <topology evidence="2">Multi-pass membrane protein</topology>
    </subcellularLocation>
</comment>
<keyword evidence="11" id="KW-0902">Two-component regulatory system</keyword>
<dbReference type="Pfam" id="PF08521">
    <property type="entry name" value="2CSK_N"/>
    <property type="match status" value="1"/>
</dbReference>
<dbReference type="InterPro" id="IPR036890">
    <property type="entry name" value="HATPase_C_sf"/>
</dbReference>
<feature type="domain" description="Histidine kinase" evidence="14">
    <location>
        <begin position="249"/>
        <end position="461"/>
    </location>
</feature>
<keyword evidence="9" id="KW-0067">ATP-binding</keyword>
<dbReference type="Pfam" id="PF02518">
    <property type="entry name" value="HATPase_c"/>
    <property type="match status" value="1"/>
</dbReference>
<evidence type="ECO:0000256" key="6">
    <source>
        <dbReference type="ARBA" id="ARBA00022692"/>
    </source>
</evidence>
<evidence type="ECO:0000256" key="1">
    <source>
        <dbReference type="ARBA" id="ARBA00000085"/>
    </source>
</evidence>
<evidence type="ECO:0000313" key="16">
    <source>
        <dbReference type="EMBL" id="TCP13124.1"/>
    </source>
</evidence>
<comment type="catalytic activity">
    <reaction evidence="1">
        <text>ATP + protein L-histidine = ADP + protein N-phospho-L-histidine.</text>
        <dbReference type="EC" id="2.7.13.3"/>
    </reaction>
</comment>
<evidence type="ECO:0000256" key="7">
    <source>
        <dbReference type="ARBA" id="ARBA00022741"/>
    </source>
</evidence>
<evidence type="ECO:0000256" key="2">
    <source>
        <dbReference type="ARBA" id="ARBA00004141"/>
    </source>
</evidence>
<evidence type="ECO:0000256" key="11">
    <source>
        <dbReference type="ARBA" id="ARBA00023012"/>
    </source>
</evidence>
<evidence type="ECO:0000256" key="8">
    <source>
        <dbReference type="ARBA" id="ARBA00022777"/>
    </source>
</evidence>
<dbReference type="InterPro" id="IPR013727">
    <property type="entry name" value="2CSK_N"/>
</dbReference>
<evidence type="ECO:0000313" key="17">
    <source>
        <dbReference type="Proteomes" id="UP000295182"/>
    </source>
</evidence>
<proteinExistence type="predicted"/>
<keyword evidence="8 16" id="KW-0418">Kinase</keyword>
<dbReference type="GO" id="GO:0005886">
    <property type="term" value="C:plasma membrane"/>
    <property type="evidence" value="ECO:0007669"/>
    <property type="project" value="TreeGrafter"/>
</dbReference>
<dbReference type="SMART" id="SM00387">
    <property type="entry name" value="HATPase_c"/>
    <property type="match status" value="1"/>
</dbReference>
<name>A0A4R2N0T6_9BURK</name>
<dbReference type="FunFam" id="1.10.287.130:FF:000035">
    <property type="entry name" value="Two-component sensor histidine kinase"/>
    <property type="match status" value="1"/>
</dbReference>
<dbReference type="PROSITE" id="PS50109">
    <property type="entry name" value="HIS_KIN"/>
    <property type="match status" value="1"/>
</dbReference>
<evidence type="ECO:0000259" key="15">
    <source>
        <dbReference type="PROSITE" id="PS50885"/>
    </source>
</evidence>
<evidence type="ECO:0000256" key="4">
    <source>
        <dbReference type="ARBA" id="ARBA00022553"/>
    </source>
</evidence>
<dbReference type="PANTHER" id="PTHR45436:SF14">
    <property type="entry name" value="SENSOR PROTEIN QSEC"/>
    <property type="match status" value="1"/>
</dbReference>
<dbReference type="InterPro" id="IPR003661">
    <property type="entry name" value="HisK_dim/P_dom"/>
</dbReference>
<dbReference type="GO" id="GO:0000155">
    <property type="term" value="F:phosphorelay sensor kinase activity"/>
    <property type="evidence" value="ECO:0007669"/>
    <property type="project" value="InterPro"/>
</dbReference>
<dbReference type="Gene3D" id="3.30.565.10">
    <property type="entry name" value="Histidine kinase-like ATPase, C-terminal domain"/>
    <property type="match status" value="1"/>
</dbReference>
<protein>
    <recommendedName>
        <fullName evidence="3">histidine kinase</fullName>
        <ecNumber evidence="3">2.7.13.3</ecNumber>
    </recommendedName>
</protein>
<dbReference type="CDD" id="cd00082">
    <property type="entry name" value="HisKA"/>
    <property type="match status" value="1"/>
</dbReference>
<evidence type="ECO:0000256" key="13">
    <source>
        <dbReference type="SAM" id="Phobius"/>
    </source>
</evidence>
<dbReference type="InterPro" id="IPR003594">
    <property type="entry name" value="HATPase_dom"/>
</dbReference>